<dbReference type="AlphaFoldDB" id="A0A0C2MIJ3"/>
<sequence>MYNVTNLIDSSFMPINQFMILNEGFSTFGKNNNFRVSPKNSENGKLLLQFPTTFLYETEFFDYLFIKSKCSTRLDEEDENPKNSRSCKTKTRSIFAVMLTW</sequence>
<keyword evidence="2" id="KW-1185">Reference proteome</keyword>
<dbReference type="Proteomes" id="UP000031668">
    <property type="component" value="Unassembled WGS sequence"/>
</dbReference>
<protein>
    <submittedName>
        <fullName evidence="1">Uncharacterized protein</fullName>
    </submittedName>
</protein>
<reference evidence="1 2" key="1">
    <citation type="journal article" date="2014" name="Genome Biol. Evol.">
        <title>The genome of the myxosporean Thelohanellus kitauei shows adaptations to nutrient acquisition within its fish host.</title>
        <authorList>
            <person name="Yang Y."/>
            <person name="Xiong J."/>
            <person name="Zhou Z."/>
            <person name="Huo F."/>
            <person name="Miao W."/>
            <person name="Ran C."/>
            <person name="Liu Y."/>
            <person name="Zhang J."/>
            <person name="Feng J."/>
            <person name="Wang M."/>
            <person name="Wang M."/>
            <person name="Wang L."/>
            <person name="Yao B."/>
        </authorList>
    </citation>
    <scope>NUCLEOTIDE SEQUENCE [LARGE SCALE GENOMIC DNA]</scope>
    <source>
        <strain evidence="1">Wuqing</strain>
    </source>
</reference>
<organism evidence="1 2">
    <name type="scientific">Thelohanellus kitauei</name>
    <name type="common">Myxosporean</name>
    <dbReference type="NCBI Taxonomy" id="669202"/>
    <lineage>
        <taxon>Eukaryota</taxon>
        <taxon>Metazoa</taxon>
        <taxon>Cnidaria</taxon>
        <taxon>Myxozoa</taxon>
        <taxon>Myxosporea</taxon>
        <taxon>Bivalvulida</taxon>
        <taxon>Platysporina</taxon>
        <taxon>Myxobolidae</taxon>
        <taxon>Thelohanellus</taxon>
    </lineage>
</organism>
<proteinExistence type="predicted"/>
<gene>
    <name evidence="1" type="ORF">RF11_05062</name>
</gene>
<dbReference type="EMBL" id="JWZT01004416">
    <property type="protein sequence ID" value="KII64160.1"/>
    <property type="molecule type" value="Genomic_DNA"/>
</dbReference>
<comment type="caution">
    <text evidence="1">The sequence shown here is derived from an EMBL/GenBank/DDBJ whole genome shotgun (WGS) entry which is preliminary data.</text>
</comment>
<evidence type="ECO:0000313" key="2">
    <source>
        <dbReference type="Proteomes" id="UP000031668"/>
    </source>
</evidence>
<evidence type="ECO:0000313" key="1">
    <source>
        <dbReference type="EMBL" id="KII64160.1"/>
    </source>
</evidence>
<accession>A0A0C2MIJ3</accession>
<name>A0A0C2MIJ3_THEKT</name>